<dbReference type="InterPro" id="IPR001461">
    <property type="entry name" value="Aspartic_peptidase_A1"/>
</dbReference>
<protein>
    <submittedName>
        <fullName evidence="5">Peptidase A1 domain-containing protein</fullName>
    </submittedName>
</protein>
<dbReference type="SUPFAM" id="SSF50630">
    <property type="entry name" value="Acid proteases"/>
    <property type="match status" value="1"/>
</dbReference>
<name>A0A1I7YC04_9BILA</name>
<feature type="domain" description="Peptidase A1" evidence="3">
    <location>
        <begin position="57"/>
        <end position="397"/>
    </location>
</feature>
<dbReference type="GO" id="GO:0004190">
    <property type="term" value="F:aspartic-type endopeptidase activity"/>
    <property type="evidence" value="ECO:0007669"/>
    <property type="project" value="InterPro"/>
</dbReference>
<evidence type="ECO:0000256" key="2">
    <source>
        <dbReference type="SAM" id="SignalP"/>
    </source>
</evidence>
<evidence type="ECO:0000313" key="5">
    <source>
        <dbReference type="WBParaSite" id="L893_g14785.t1"/>
    </source>
</evidence>
<dbReference type="PRINTS" id="PR00792">
    <property type="entry name" value="PEPSIN"/>
</dbReference>
<feature type="chain" id="PRO_5009311932" evidence="2">
    <location>
        <begin position="20"/>
        <end position="400"/>
    </location>
</feature>
<keyword evidence="4" id="KW-1185">Reference proteome</keyword>
<dbReference type="Proteomes" id="UP000095287">
    <property type="component" value="Unplaced"/>
</dbReference>
<dbReference type="CDD" id="cd05471">
    <property type="entry name" value="pepsin_like"/>
    <property type="match status" value="1"/>
</dbReference>
<accession>A0A1I7YC04</accession>
<sequence>MGTTVKLFLALALLDLALCAVFQVRVESAKPKQEQHLGKAARYVKQPVPVASRRTSFTGNITFGSENHVSEVYFDTGSSETWIVDKRCWQPKECSAYCYIDWQCNTRCDAKCCPRCPPWYDPTTSSTFQPTNRSLDVTAMRAHVTGYYGVDTLHLGQIPNPKAKISNAVFGLADTYTDLKSPQDYEYNYFGAEGVLGLAPQSPLIHQAISQGVLDEPVVTAYLYKVDPQFQGFIGGLFTFGGIDTENCGPIIAYETLTSTTDFQFKITNLHTTAATPSSPNAFQAISHTGYGYIGGPQELVDALAQQIGAVWTALKRKSVYLVDCSLADQLPSIVLSIGENEYSIAPANYLTKYTVYDGRCEVLLGRTEGPHVTLGTPFLKEYCNVYDYINERIGFAKPL</sequence>
<feature type="signal peptide" evidence="2">
    <location>
        <begin position="1"/>
        <end position="19"/>
    </location>
</feature>
<dbReference type="PROSITE" id="PS51767">
    <property type="entry name" value="PEPTIDASE_A1"/>
    <property type="match status" value="1"/>
</dbReference>
<organism evidence="4 5">
    <name type="scientific">Steinernema glaseri</name>
    <dbReference type="NCBI Taxonomy" id="37863"/>
    <lineage>
        <taxon>Eukaryota</taxon>
        <taxon>Metazoa</taxon>
        <taxon>Ecdysozoa</taxon>
        <taxon>Nematoda</taxon>
        <taxon>Chromadorea</taxon>
        <taxon>Rhabditida</taxon>
        <taxon>Tylenchina</taxon>
        <taxon>Panagrolaimomorpha</taxon>
        <taxon>Strongyloidoidea</taxon>
        <taxon>Steinernematidae</taxon>
        <taxon>Steinernema</taxon>
    </lineage>
</organism>
<keyword evidence="2" id="KW-0732">Signal</keyword>
<evidence type="ECO:0000256" key="1">
    <source>
        <dbReference type="ARBA" id="ARBA00007447"/>
    </source>
</evidence>
<dbReference type="Gene3D" id="2.40.70.10">
    <property type="entry name" value="Acid Proteases"/>
    <property type="match status" value="2"/>
</dbReference>
<proteinExistence type="inferred from homology"/>
<dbReference type="InterPro" id="IPR021109">
    <property type="entry name" value="Peptidase_aspartic_dom_sf"/>
</dbReference>
<reference evidence="5" key="1">
    <citation type="submission" date="2016-11" db="UniProtKB">
        <authorList>
            <consortium name="WormBaseParasite"/>
        </authorList>
    </citation>
    <scope>IDENTIFICATION</scope>
</reference>
<dbReference type="PANTHER" id="PTHR47966:SF45">
    <property type="entry name" value="PEPTIDASE A1 DOMAIN-CONTAINING PROTEIN"/>
    <property type="match status" value="1"/>
</dbReference>
<evidence type="ECO:0000259" key="3">
    <source>
        <dbReference type="PROSITE" id="PS51767"/>
    </source>
</evidence>
<dbReference type="Pfam" id="PF00026">
    <property type="entry name" value="Asp"/>
    <property type="match status" value="1"/>
</dbReference>
<dbReference type="GO" id="GO:0005764">
    <property type="term" value="C:lysosome"/>
    <property type="evidence" value="ECO:0007669"/>
    <property type="project" value="TreeGrafter"/>
</dbReference>
<dbReference type="WBParaSite" id="L893_g14785.t1">
    <property type="protein sequence ID" value="L893_g14785.t1"/>
    <property type="gene ID" value="L893_g14785"/>
</dbReference>
<comment type="similarity">
    <text evidence="1">Belongs to the peptidase A1 family.</text>
</comment>
<dbReference type="PANTHER" id="PTHR47966">
    <property type="entry name" value="BETA-SITE APP-CLEAVING ENZYME, ISOFORM A-RELATED"/>
    <property type="match status" value="1"/>
</dbReference>
<dbReference type="InterPro" id="IPR034164">
    <property type="entry name" value="Pepsin-like_dom"/>
</dbReference>
<dbReference type="InterPro" id="IPR033121">
    <property type="entry name" value="PEPTIDASE_A1"/>
</dbReference>
<evidence type="ECO:0000313" key="4">
    <source>
        <dbReference type="Proteomes" id="UP000095287"/>
    </source>
</evidence>
<dbReference type="GO" id="GO:0006508">
    <property type="term" value="P:proteolysis"/>
    <property type="evidence" value="ECO:0007669"/>
    <property type="project" value="InterPro"/>
</dbReference>
<dbReference type="AlphaFoldDB" id="A0A1I7YC04"/>